<evidence type="ECO:0000313" key="2">
    <source>
        <dbReference type="Proteomes" id="UP000237105"/>
    </source>
</evidence>
<dbReference type="EMBL" id="JXTB01000508">
    <property type="protein sequence ID" value="PON38035.1"/>
    <property type="molecule type" value="Genomic_DNA"/>
</dbReference>
<dbReference type="Proteomes" id="UP000237105">
    <property type="component" value="Unassembled WGS sequence"/>
</dbReference>
<dbReference type="OrthoDB" id="10280190at2759"/>
<sequence length="74" mass="8464">MVSRRVYISETTEEMSEQVRVYVRHRRLASSVPIPGSYPCLSRGVMKLKREEEGEEKDGVHGCHGNRSSFLVLI</sequence>
<gene>
    <name evidence="1" type="ORF">PanWU01x14_315790</name>
</gene>
<proteinExistence type="predicted"/>
<accession>A0A2P5ANA8</accession>
<evidence type="ECO:0000313" key="1">
    <source>
        <dbReference type="EMBL" id="PON38035.1"/>
    </source>
</evidence>
<dbReference type="AlphaFoldDB" id="A0A2P5ANA8"/>
<protein>
    <submittedName>
        <fullName evidence="1">Uncharacterized protein</fullName>
    </submittedName>
</protein>
<name>A0A2P5ANA8_PARAD</name>
<reference evidence="2" key="1">
    <citation type="submission" date="2016-06" db="EMBL/GenBank/DDBJ databases">
        <title>Parallel loss of symbiosis genes in relatives of nitrogen-fixing non-legume Parasponia.</title>
        <authorList>
            <person name="Van Velzen R."/>
            <person name="Holmer R."/>
            <person name="Bu F."/>
            <person name="Rutten L."/>
            <person name="Van Zeijl A."/>
            <person name="Liu W."/>
            <person name="Santuari L."/>
            <person name="Cao Q."/>
            <person name="Sharma T."/>
            <person name="Shen D."/>
            <person name="Roswanjaya Y."/>
            <person name="Wardhani T."/>
            <person name="Kalhor M.S."/>
            <person name="Jansen J."/>
            <person name="Van den Hoogen J."/>
            <person name="Gungor B."/>
            <person name="Hartog M."/>
            <person name="Hontelez J."/>
            <person name="Verver J."/>
            <person name="Yang W.-C."/>
            <person name="Schijlen E."/>
            <person name="Repin R."/>
            <person name="Schilthuizen M."/>
            <person name="Schranz E."/>
            <person name="Heidstra R."/>
            <person name="Miyata K."/>
            <person name="Fedorova E."/>
            <person name="Kohlen W."/>
            <person name="Bisseling T."/>
            <person name="Smit S."/>
            <person name="Geurts R."/>
        </authorList>
    </citation>
    <scope>NUCLEOTIDE SEQUENCE [LARGE SCALE GENOMIC DNA]</scope>
    <source>
        <strain evidence="2">cv. WU1-14</strain>
    </source>
</reference>
<organism evidence="1 2">
    <name type="scientific">Parasponia andersonii</name>
    <name type="common">Sponia andersonii</name>
    <dbReference type="NCBI Taxonomy" id="3476"/>
    <lineage>
        <taxon>Eukaryota</taxon>
        <taxon>Viridiplantae</taxon>
        <taxon>Streptophyta</taxon>
        <taxon>Embryophyta</taxon>
        <taxon>Tracheophyta</taxon>
        <taxon>Spermatophyta</taxon>
        <taxon>Magnoliopsida</taxon>
        <taxon>eudicotyledons</taxon>
        <taxon>Gunneridae</taxon>
        <taxon>Pentapetalae</taxon>
        <taxon>rosids</taxon>
        <taxon>fabids</taxon>
        <taxon>Rosales</taxon>
        <taxon>Cannabaceae</taxon>
        <taxon>Parasponia</taxon>
    </lineage>
</organism>
<keyword evidence="2" id="KW-1185">Reference proteome</keyword>
<comment type="caution">
    <text evidence="1">The sequence shown here is derived from an EMBL/GenBank/DDBJ whole genome shotgun (WGS) entry which is preliminary data.</text>
</comment>